<dbReference type="AlphaFoldDB" id="A0A1G2PLJ1"/>
<organism evidence="3 4">
    <name type="scientific">Terrybacteria sp. (strain RIFCSPHIGHO2_01_FULL_58_15)</name>
    <dbReference type="NCBI Taxonomy" id="1802363"/>
    <lineage>
        <taxon>Bacteria</taxon>
        <taxon>Candidatus Terryibacteriota</taxon>
    </lineage>
</organism>
<dbReference type="InterPro" id="IPR000836">
    <property type="entry name" value="PRTase_dom"/>
</dbReference>
<dbReference type="STRING" id="1802363.A2682_02450"/>
<evidence type="ECO:0000313" key="3">
    <source>
        <dbReference type="EMBL" id="OHA48629.1"/>
    </source>
</evidence>
<comment type="pathway">
    <text evidence="1">Pyrimidine metabolism; UMP biosynthesis via de novo pathway.</text>
</comment>
<dbReference type="InterPro" id="IPR029057">
    <property type="entry name" value="PRTase-like"/>
</dbReference>
<dbReference type="Gene3D" id="3.40.50.2020">
    <property type="match status" value="1"/>
</dbReference>
<name>A0A1G2PLJ1_TERXR</name>
<protein>
    <submittedName>
        <fullName evidence="3">Uncharacterized protein</fullName>
    </submittedName>
</protein>
<dbReference type="GO" id="GO:0004588">
    <property type="term" value="F:orotate phosphoribosyltransferase activity"/>
    <property type="evidence" value="ECO:0007669"/>
    <property type="project" value="TreeGrafter"/>
</dbReference>
<dbReference type="PANTHER" id="PTHR19278">
    <property type="entry name" value="OROTATE PHOSPHORIBOSYLTRANSFERASE"/>
    <property type="match status" value="1"/>
</dbReference>
<comment type="caution">
    <text evidence="3">The sequence shown here is derived from an EMBL/GenBank/DDBJ whole genome shotgun (WGS) entry which is preliminary data.</text>
</comment>
<evidence type="ECO:0000313" key="4">
    <source>
        <dbReference type="Proteomes" id="UP000178690"/>
    </source>
</evidence>
<gene>
    <name evidence="3" type="ORF">A2682_02450</name>
</gene>
<dbReference type="SUPFAM" id="SSF53271">
    <property type="entry name" value="PRTase-like"/>
    <property type="match status" value="1"/>
</dbReference>
<evidence type="ECO:0000256" key="2">
    <source>
        <dbReference type="ARBA" id="ARBA00022975"/>
    </source>
</evidence>
<dbReference type="GO" id="GO:0019856">
    <property type="term" value="P:pyrimidine nucleobase biosynthetic process"/>
    <property type="evidence" value="ECO:0007669"/>
    <property type="project" value="TreeGrafter"/>
</dbReference>
<dbReference type="GO" id="GO:0006222">
    <property type="term" value="P:UMP biosynthetic process"/>
    <property type="evidence" value="ECO:0007669"/>
    <property type="project" value="TreeGrafter"/>
</dbReference>
<dbReference type="PANTHER" id="PTHR19278:SF9">
    <property type="entry name" value="URIDINE 5'-MONOPHOSPHATE SYNTHASE"/>
    <property type="match status" value="1"/>
</dbReference>
<dbReference type="CDD" id="cd06223">
    <property type="entry name" value="PRTases_typeI"/>
    <property type="match status" value="1"/>
</dbReference>
<dbReference type="EMBL" id="MHST01000018">
    <property type="protein sequence ID" value="OHA48629.1"/>
    <property type="molecule type" value="Genomic_DNA"/>
</dbReference>
<accession>A0A1G2PLJ1</accession>
<proteinExistence type="predicted"/>
<evidence type="ECO:0000256" key="1">
    <source>
        <dbReference type="ARBA" id="ARBA00004725"/>
    </source>
</evidence>
<dbReference type="Proteomes" id="UP000178690">
    <property type="component" value="Unassembled WGS sequence"/>
</dbReference>
<sequence>MFFVKKGAFVKTKSQRLAHLLVSSGALAVRDVENGEEPFLYNSGSCGPLYLDIKGRVGFDRVFEAMARALADVLDEHKVEFDAIAGLMTGGAIPAFRLKQLLSRRQRRAIPFLYVRAEGDPVPQREAIVGMRGNPALSSHMRVLLVDEVVNAAGTTARGTLLLRHAGFRVSDVAAVAHYENSAGNERLKPIGLRIHAVLTVREIVDAALAEKMLTPRLAAQCHDFLTNPTGWSQRHLPASSGNG</sequence>
<keyword evidence="2" id="KW-0665">Pyrimidine biosynthesis</keyword>
<reference evidence="3 4" key="1">
    <citation type="journal article" date="2016" name="Nat. Commun.">
        <title>Thousands of microbial genomes shed light on interconnected biogeochemical processes in an aquifer system.</title>
        <authorList>
            <person name="Anantharaman K."/>
            <person name="Brown C.T."/>
            <person name="Hug L.A."/>
            <person name="Sharon I."/>
            <person name="Castelle C.J."/>
            <person name="Probst A.J."/>
            <person name="Thomas B.C."/>
            <person name="Singh A."/>
            <person name="Wilkins M.J."/>
            <person name="Karaoz U."/>
            <person name="Brodie E.L."/>
            <person name="Williams K.H."/>
            <person name="Hubbard S.S."/>
            <person name="Banfield J.F."/>
        </authorList>
    </citation>
    <scope>NUCLEOTIDE SEQUENCE [LARGE SCALE GENOMIC DNA]</scope>
    <source>
        <strain evidence="4">RIFCSPHIGHO2_01_FULL_58_15</strain>
    </source>
</reference>